<reference evidence="1 2" key="1">
    <citation type="submission" date="2016-11" db="EMBL/GenBank/DDBJ databases">
        <authorList>
            <person name="Jaros S."/>
            <person name="Januszkiewicz K."/>
            <person name="Wedrychowicz H."/>
        </authorList>
    </citation>
    <scope>NUCLEOTIDE SEQUENCE [LARGE SCALE GENOMIC DNA]</scope>
    <source>
        <strain evidence="1 2">DSM 26883</strain>
    </source>
</reference>
<evidence type="ECO:0000313" key="1">
    <source>
        <dbReference type="EMBL" id="SHE71865.1"/>
    </source>
</evidence>
<protein>
    <submittedName>
        <fullName evidence="1">Uncharacterized protein</fullName>
    </submittedName>
</protein>
<dbReference type="AlphaFoldDB" id="A0A1M4VSM3"/>
<proteinExistence type="predicted"/>
<evidence type="ECO:0000313" key="2">
    <source>
        <dbReference type="Proteomes" id="UP000184436"/>
    </source>
</evidence>
<sequence length="31" mass="3748">MTVVKNLFFVYEEEILHYALNEKILSKIIHI</sequence>
<dbReference type="EMBL" id="FQVD01000005">
    <property type="protein sequence ID" value="SHE71865.1"/>
    <property type="molecule type" value="Genomic_DNA"/>
</dbReference>
<organism evidence="1 2">
    <name type="scientific">Bacteroides faecichinchillae</name>
    <dbReference type="NCBI Taxonomy" id="871325"/>
    <lineage>
        <taxon>Bacteria</taxon>
        <taxon>Pseudomonadati</taxon>
        <taxon>Bacteroidota</taxon>
        <taxon>Bacteroidia</taxon>
        <taxon>Bacteroidales</taxon>
        <taxon>Bacteroidaceae</taxon>
        <taxon>Bacteroides</taxon>
    </lineage>
</organism>
<dbReference type="Proteomes" id="UP000184436">
    <property type="component" value="Unassembled WGS sequence"/>
</dbReference>
<name>A0A1M4VSM3_9BACE</name>
<accession>A0A1M4VSM3</accession>
<keyword evidence="2" id="KW-1185">Reference proteome</keyword>
<gene>
    <name evidence="1" type="ORF">SAMN05444349_10594</name>
</gene>